<gene>
    <name evidence="3" type="ORF">P154DRAFT_614214</name>
</gene>
<protein>
    <recommendedName>
        <fullName evidence="2">WW domain-containing protein</fullName>
    </recommendedName>
</protein>
<feature type="compositionally biased region" description="Basic and acidic residues" evidence="1">
    <location>
        <begin position="172"/>
        <end position="184"/>
    </location>
</feature>
<dbReference type="SUPFAM" id="SSF51045">
    <property type="entry name" value="WW domain"/>
    <property type="match status" value="1"/>
</dbReference>
<evidence type="ECO:0000313" key="3">
    <source>
        <dbReference type="EMBL" id="KAF2007754.1"/>
    </source>
</evidence>
<organism evidence="3 4">
    <name type="scientific">Amniculicola lignicola CBS 123094</name>
    <dbReference type="NCBI Taxonomy" id="1392246"/>
    <lineage>
        <taxon>Eukaryota</taxon>
        <taxon>Fungi</taxon>
        <taxon>Dikarya</taxon>
        <taxon>Ascomycota</taxon>
        <taxon>Pezizomycotina</taxon>
        <taxon>Dothideomycetes</taxon>
        <taxon>Pleosporomycetidae</taxon>
        <taxon>Pleosporales</taxon>
        <taxon>Amniculicolaceae</taxon>
        <taxon>Amniculicola</taxon>
    </lineage>
</organism>
<dbReference type="OrthoDB" id="2367685at2759"/>
<reference evidence="3" key="1">
    <citation type="journal article" date="2020" name="Stud. Mycol.">
        <title>101 Dothideomycetes genomes: a test case for predicting lifestyles and emergence of pathogens.</title>
        <authorList>
            <person name="Haridas S."/>
            <person name="Albert R."/>
            <person name="Binder M."/>
            <person name="Bloem J."/>
            <person name="Labutti K."/>
            <person name="Salamov A."/>
            <person name="Andreopoulos B."/>
            <person name="Baker S."/>
            <person name="Barry K."/>
            <person name="Bills G."/>
            <person name="Bluhm B."/>
            <person name="Cannon C."/>
            <person name="Castanera R."/>
            <person name="Culley D."/>
            <person name="Daum C."/>
            <person name="Ezra D."/>
            <person name="Gonzalez J."/>
            <person name="Henrissat B."/>
            <person name="Kuo A."/>
            <person name="Liang C."/>
            <person name="Lipzen A."/>
            <person name="Lutzoni F."/>
            <person name="Magnuson J."/>
            <person name="Mondo S."/>
            <person name="Nolan M."/>
            <person name="Ohm R."/>
            <person name="Pangilinan J."/>
            <person name="Park H.-J."/>
            <person name="Ramirez L."/>
            <person name="Alfaro M."/>
            <person name="Sun H."/>
            <person name="Tritt A."/>
            <person name="Yoshinaga Y."/>
            <person name="Zwiers L.-H."/>
            <person name="Turgeon B."/>
            <person name="Goodwin S."/>
            <person name="Spatafora J."/>
            <person name="Crous P."/>
            <person name="Grigoriev I."/>
        </authorList>
    </citation>
    <scope>NUCLEOTIDE SEQUENCE</scope>
    <source>
        <strain evidence="3">CBS 123094</strain>
    </source>
</reference>
<evidence type="ECO:0000259" key="2">
    <source>
        <dbReference type="PROSITE" id="PS50020"/>
    </source>
</evidence>
<proteinExistence type="predicted"/>
<dbReference type="InterPro" id="IPR036020">
    <property type="entry name" value="WW_dom_sf"/>
</dbReference>
<dbReference type="SMART" id="SM00456">
    <property type="entry name" value="WW"/>
    <property type="match status" value="1"/>
</dbReference>
<feature type="domain" description="WW" evidence="2">
    <location>
        <begin position="53"/>
        <end position="89"/>
    </location>
</feature>
<dbReference type="Gene3D" id="2.20.70.10">
    <property type="match status" value="1"/>
</dbReference>
<dbReference type="AlphaFoldDB" id="A0A6A5X4G6"/>
<name>A0A6A5X4G6_9PLEO</name>
<keyword evidence="4" id="KW-1185">Reference proteome</keyword>
<feature type="region of interest" description="Disordered" evidence="1">
    <location>
        <begin position="1"/>
        <end position="184"/>
    </location>
</feature>
<dbReference type="InterPro" id="IPR001202">
    <property type="entry name" value="WW_dom"/>
</dbReference>
<dbReference type="Proteomes" id="UP000799779">
    <property type="component" value="Unassembled WGS sequence"/>
</dbReference>
<feature type="compositionally biased region" description="Acidic residues" evidence="1">
    <location>
        <begin position="117"/>
        <end position="126"/>
    </location>
</feature>
<dbReference type="PROSITE" id="PS50020">
    <property type="entry name" value="WW_DOMAIN_2"/>
    <property type="match status" value="1"/>
</dbReference>
<accession>A0A6A5X4G6</accession>
<evidence type="ECO:0000313" key="4">
    <source>
        <dbReference type="Proteomes" id="UP000799779"/>
    </source>
</evidence>
<sequence length="290" mass="32159">MATLQPPDAPPSYEHAISGAATPTRVSTEISGERTDRNGIPMSRRRSMEDENRALPPGWVRQFDPQEQHQFFVDTNHDPPRSTWVHPYDDPNFLSTLSPEERRKHSRRLRTMTTDDIGAESSDDEAGPSSMPKVSRLQPSSGKAGANTPTDEPHGLHKFTRKMKDKLTSTTHEQRADERVRREEQERRAYIAHLKARQAKAIETGEPQFLCKDAQGRDVYIESPYGRRAPHGAFGWSPYAPSGPYGSPNVRYVRPSAPYGRPYGYGYGGGIGAPVAAGFLGGAMLGGLLF</sequence>
<evidence type="ECO:0000256" key="1">
    <source>
        <dbReference type="SAM" id="MobiDB-lite"/>
    </source>
</evidence>
<dbReference type="EMBL" id="ML977556">
    <property type="protein sequence ID" value="KAF2007754.1"/>
    <property type="molecule type" value="Genomic_DNA"/>
</dbReference>